<keyword evidence="2" id="KW-1185">Reference proteome</keyword>
<accession>A0A061IRQ5</accession>
<evidence type="ECO:0000313" key="1">
    <source>
        <dbReference type="EMBL" id="ESL05103.1"/>
    </source>
</evidence>
<dbReference type="Proteomes" id="UP000031737">
    <property type="component" value="Unassembled WGS sequence"/>
</dbReference>
<evidence type="ECO:0000313" key="2">
    <source>
        <dbReference type="Proteomes" id="UP000031737"/>
    </source>
</evidence>
<sequence>MESRAWRRGTQRWGVWRGVGEGGGGTCNVTLPAFFFFVFLCCSLPGADDNHDNNHTSAPLHLPTWFLPWNSFLMVKQQILQ</sequence>
<name>A0A061IRQ5_TRYRA</name>
<comment type="caution">
    <text evidence="1">The sequence shown here is derived from an EMBL/GenBank/DDBJ whole genome shotgun (WGS) entry which is preliminary data.</text>
</comment>
<dbReference type="AlphaFoldDB" id="A0A061IRQ5"/>
<reference evidence="1 2" key="1">
    <citation type="submission" date="2013-07" db="EMBL/GenBank/DDBJ databases">
        <authorList>
            <person name="Stoco P.H."/>
            <person name="Wagner G."/>
            <person name="Gerber A."/>
            <person name="Zaha A."/>
            <person name="Thompson C."/>
            <person name="Bartholomeu D.C."/>
            <person name="Luckemeyer D.D."/>
            <person name="Bahia D."/>
            <person name="Loreto E."/>
            <person name="Prestes E.B."/>
            <person name="Lima F.M."/>
            <person name="Rodrigues-Luiz G."/>
            <person name="Vallejo G.A."/>
            <person name="Filho J.F."/>
            <person name="Monteiro K.M."/>
            <person name="Tyler K.M."/>
            <person name="de Almeida L.G."/>
            <person name="Ortiz M.F."/>
            <person name="Siervo M.A."/>
            <person name="de Moraes M.H."/>
            <person name="Cunha O.L."/>
            <person name="Mendonca-Neto R."/>
            <person name="Silva R."/>
            <person name="Teixeira S.M."/>
            <person name="Murta S.M."/>
            <person name="Sincero T.C."/>
            <person name="Mendes T.A."/>
            <person name="Urmenyi T.P."/>
            <person name="Silva V.G."/>
            <person name="da Rocha W.D."/>
            <person name="Andersson B."/>
            <person name="Romanha A.J."/>
            <person name="Steindel M."/>
            <person name="de Vasconcelos A.T."/>
            <person name="Grisard E.C."/>
        </authorList>
    </citation>
    <scope>NUCLEOTIDE SEQUENCE [LARGE SCALE GENOMIC DNA]</scope>
    <source>
        <strain evidence="1 2">SC58</strain>
    </source>
</reference>
<dbReference type="EMBL" id="AUPL01007360">
    <property type="protein sequence ID" value="ESL05103.1"/>
    <property type="molecule type" value="Genomic_DNA"/>
</dbReference>
<gene>
    <name evidence="1" type="ORF">TRSC58_07284</name>
</gene>
<organism evidence="1 2">
    <name type="scientific">Trypanosoma rangeli SC58</name>
    <dbReference type="NCBI Taxonomy" id="429131"/>
    <lineage>
        <taxon>Eukaryota</taxon>
        <taxon>Discoba</taxon>
        <taxon>Euglenozoa</taxon>
        <taxon>Kinetoplastea</taxon>
        <taxon>Metakinetoplastina</taxon>
        <taxon>Trypanosomatida</taxon>
        <taxon>Trypanosomatidae</taxon>
        <taxon>Trypanosoma</taxon>
        <taxon>Herpetosoma</taxon>
    </lineage>
</organism>
<protein>
    <submittedName>
        <fullName evidence="1">Uncharacterized protein</fullName>
    </submittedName>
</protein>
<proteinExistence type="predicted"/>
<dbReference type="VEuPathDB" id="TriTrypDB:TRSC58_07284"/>